<reference evidence="4 5" key="1">
    <citation type="submission" date="2020-04" db="EMBL/GenBank/DDBJ databases">
        <authorList>
            <person name="Laetsch R D."/>
            <person name="Stevens L."/>
            <person name="Kumar S."/>
            <person name="Blaxter L. M."/>
        </authorList>
    </citation>
    <scope>NUCLEOTIDE SEQUENCE [LARGE SCALE GENOMIC DNA]</scope>
</reference>
<feature type="domain" description="BRO1" evidence="3">
    <location>
        <begin position="111"/>
        <end position="424"/>
    </location>
</feature>
<dbReference type="InterPro" id="IPR038898">
    <property type="entry name" value="BROX"/>
</dbReference>
<dbReference type="SMART" id="SM01041">
    <property type="entry name" value="BRO1"/>
    <property type="match status" value="1"/>
</dbReference>
<dbReference type="PROSITE" id="PS51180">
    <property type="entry name" value="BRO1"/>
    <property type="match status" value="1"/>
</dbReference>
<evidence type="ECO:0000313" key="5">
    <source>
        <dbReference type="Proteomes" id="UP000494206"/>
    </source>
</evidence>
<feature type="region of interest" description="Disordered" evidence="2">
    <location>
        <begin position="394"/>
        <end position="420"/>
    </location>
</feature>
<dbReference type="PANTHER" id="PTHR23032">
    <property type="entry name" value="BRO1 DOMAIN-CONTAINING PROTEIN BROX"/>
    <property type="match status" value="1"/>
</dbReference>
<evidence type="ECO:0000313" key="4">
    <source>
        <dbReference type="EMBL" id="CAB3398203.1"/>
    </source>
</evidence>
<dbReference type="Proteomes" id="UP000494206">
    <property type="component" value="Unassembled WGS sequence"/>
</dbReference>
<sequence>MSHWFHRNPIKPTEFVKFELKGVLTTDKCSKICGELRLLRDRLLSHFKSASNDLTEVQSDFFTYLRLFAGFLVEIESPGADVSGGKMNSKLIPVLRFKWGNSMLVNDPTEISDCWFEALSMIQCMAIWLTKHAAFIAGKDEVREFEAKECLQCLKQAAGMFQYVKDESTRISGANELQGSDFDPKVMEAYILMATAECQEIVIARAIEMKHNDTLISSLAANTSDIFSKAEQSISSLPEEIFSRWRKYLQLKHHFYLAYAYAFLGQAQLAEDKCGEAVRACKQGIAEYEVAKDFAEMYSKAPGPGMRIKPEKHLFFRQIEPLLRRHLEKAERENGFIYHQKVPDECPQLDTNVSYGIAKPESFTYPPAAEIWNPAVYSAFDISKAKMPDFSKMKKSSSKLDPVKEEKIYQTEKDPNNSSGCVIC</sequence>
<dbReference type="Gene3D" id="1.25.40.280">
    <property type="entry name" value="alix/aip1 like domains"/>
    <property type="match status" value="1"/>
</dbReference>
<accession>A0A8S1EEJ8</accession>
<gene>
    <name evidence="4" type="ORF">CBOVIS_LOCUS1505</name>
</gene>
<dbReference type="AlphaFoldDB" id="A0A8S1EEJ8"/>
<evidence type="ECO:0000259" key="3">
    <source>
        <dbReference type="PROSITE" id="PS51180"/>
    </source>
</evidence>
<evidence type="ECO:0000256" key="1">
    <source>
        <dbReference type="ARBA" id="ARBA00008901"/>
    </source>
</evidence>
<feature type="compositionally biased region" description="Basic and acidic residues" evidence="2">
    <location>
        <begin position="401"/>
        <end position="415"/>
    </location>
</feature>
<keyword evidence="5" id="KW-1185">Reference proteome</keyword>
<dbReference type="InterPro" id="IPR004328">
    <property type="entry name" value="BRO1_dom"/>
</dbReference>
<dbReference type="OrthoDB" id="10266451at2759"/>
<evidence type="ECO:0000256" key="2">
    <source>
        <dbReference type="SAM" id="MobiDB-lite"/>
    </source>
</evidence>
<dbReference type="Pfam" id="PF03097">
    <property type="entry name" value="BRO1"/>
    <property type="match status" value="1"/>
</dbReference>
<protein>
    <recommendedName>
        <fullName evidence="3">BRO1 domain-containing protein</fullName>
    </recommendedName>
</protein>
<organism evidence="4 5">
    <name type="scientific">Caenorhabditis bovis</name>
    <dbReference type="NCBI Taxonomy" id="2654633"/>
    <lineage>
        <taxon>Eukaryota</taxon>
        <taxon>Metazoa</taxon>
        <taxon>Ecdysozoa</taxon>
        <taxon>Nematoda</taxon>
        <taxon>Chromadorea</taxon>
        <taxon>Rhabditida</taxon>
        <taxon>Rhabditina</taxon>
        <taxon>Rhabditomorpha</taxon>
        <taxon>Rhabditoidea</taxon>
        <taxon>Rhabditidae</taxon>
        <taxon>Peloderinae</taxon>
        <taxon>Caenorhabditis</taxon>
    </lineage>
</organism>
<dbReference type="InterPro" id="IPR038499">
    <property type="entry name" value="BRO1_sf"/>
</dbReference>
<dbReference type="PANTHER" id="PTHR23032:SF13">
    <property type="entry name" value="BRO1 DOMAIN-CONTAINING PROTEIN BROX"/>
    <property type="match status" value="1"/>
</dbReference>
<proteinExistence type="inferred from homology"/>
<name>A0A8S1EEJ8_9PELO</name>
<dbReference type="EMBL" id="CADEPM010000001">
    <property type="protein sequence ID" value="CAB3398203.1"/>
    <property type="molecule type" value="Genomic_DNA"/>
</dbReference>
<comment type="similarity">
    <text evidence="1">Belongs to the BROX family.</text>
</comment>
<comment type="caution">
    <text evidence="4">The sequence shown here is derived from an EMBL/GenBank/DDBJ whole genome shotgun (WGS) entry which is preliminary data.</text>
</comment>